<dbReference type="PANTHER" id="PTHR21191:SF7">
    <property type="entry name" value="AQUAPORIN-11"/>
    <property type="match status" value="1"/>
</dbReference>
<keyword evidence="3 5" id="KW-1133">Transmembrane helix</keyword>
<sequence length="185" mass="20051">MHEHSPPSVYSDKAQRSSFDLLVLPSHVLFIYSRHETKVWALELSDLHLKHKSLGFKCTNPIHTVLPKAVAVELACAFAVQTTVTHVNRLDEKYRVQLIAAVVTVLVYAGGSVTGAVFNPALAFSIQFPCSGNTFLEYSLVYCVGPVLGVVISVLLFDKIIPLLSGKSASQKGVDSAGIKDKKTA</sequence>
<evidence type="ECO:0000256" key="4">
    <source>
        <dbReference type="ARBA" id="ARBA00023136"/>
    </source>
</evidence>
<dbReference type="Proteomes" id="UP001152622">
    <property type="component" value="Chromosome 10"/>
</dbReference>
<comment type="subcellular location">
    <subcellularLocation>
        <location evidence="1">Membrane</location>
        <topology evidence="1">Multi-pass membrane protein</topology>
    </subcellularLocation>
</comment>
<feature type="transmembrane region" description="Helical" evidence="5">
    <location>
        <begin position="98"/>
        <end position="118"/>
    </location>
</feature>
<evidence type="ECO:0000256" key="1">
    <source>
        <dbReference type="ARBA" id="ARBA00004141"/>
    </source>
</evidence>
<dbReference type="OrthoDB" id="9894770at2759"/>
<feature type="transmembrane region" description="Helical" evidence="5">
    <location>
        <begin position="138"/>
        <end position="157"/>
    </location>
</feature>
<protein>
    <recommendedName>
        <fullName evidence="8">Aquaporin</fullName>
    </recommendedName>
</protein>
<dbReference type="GO" id="GO:0015267">
    <property type="term" value="F:channel activity"/>
    <property type="evidence" value="ECO:0007669"/>
    <property type="project" value="InterPro"/>
</dbReference>
<dbReference type="Gene3D" id="1.20.1080.10">
    <property type="entry name" value="Glycerol uptake facilitator protein"/>
    <property type="match status" value="1"/>
</dbReference>
<name>A0A9Q1EYT7_SYNKA</name>
<dbReference type="Pfam" id="PF00230">
    <property type="entry name" value="MIP"/>
    <property type="match status" value="1"/>
</dbReference>
<evidence type="ECO:0000256" key="3">
    <source>
        <dbReference type="ARBA" id="ARBA00022989"/>
    </source>
</evidence>
<keyword evidence="7" id="KW-1185">Reference proteome</keyword>
<dbReference type="PANTHER" id="PTHR21191">
    <property type="entry name" value="AQUAPORIN"/>
    <property type="match status" value="1"/>
</dbReference>
<dbReference type="AlphaFoldDB" id="A0A9Q1EYT7"/>
<comment type="caution">
    <text evidence="6">The sequence shown here is derived from an EMBL/GenBank/DDBJ whole genome shotgun (WGS) entry which is preliminary data.</text>
</comment>
<keyword evidence="2 5" id="KW-0812">Transmembrane</keyword>
<reference evidence="6" key="1">
    <citation type="journal article" date="2023" name="Science">
        <title>Genome structures resolve the early diversification of teleost fishes.</title>
        <authorList>
            <person name="Parey E."/>
            <person name="Louis A."/>
            <person name="Montfort J."/>
            <person name="Bouchez O."/>
            <person name="Roques C."/>
            <person name="Iampietro C."/>
            <person name="Lluch J."/>
            <person name="Castinel A."/>
            <person name="Donnadieu C."/>
            <person name="Desvignes T."/>
            <person name="Floi Bucao C."/>
            <person name="Jouanno E."/>
            <person name="Wen M."/>
            <person name="Mejri S."/>
            <person name="Dirks R."/>
            <person name="Jansen H."/>
            <person name="Henkel C."/>
            <person name="Chen W.J."/>
            <person name="Zahm M."/>
            <person name="Cabau C."/>
            <person name="Klopp C."/>
            <person name="Thompson A.W."/>
            <person name="Robinson-Rechavi M."/>
            <person name="Braasch I."/>
            <person name="Lecointre G."/>
            <person name="Bobe J."/>
            <person name="Postlethwait J.H."/>
            <person name="Berthelot C."/>
            <person name="Roest Crollius H."/>
            <person name="Guiguen Y."/>
        </authorList>
    </citation>
    <scope>NUCLEOTIDE SEQUENCE</scope>
    <source>
        <strain evidence="6">WJC10195</strain>
    </source>
</reference>
<dbReference type="SUPFAM" id="SSF81338">
    <property type="entry name" value="Aquaporin-like"/>
    <property type="match status" value="1"/>
</dbReference>
<dbReference type="InterPro" id="IPR051883">
    <property type="entry name" value="AQP11/12_channel"/>
</dbReference>
<evidence type="ECO:0000256" key="5">
    <source>
        <dbReference type="SAM" id="Phobius"/>
    </source>
</evidence>
<keyword evidence="4 5" id="KW-0472">Membrane</keyword>
<gene>
    <name evidence="6" type="ORF">SKAU_G00263880</name>
</gene>
<organism evidence="6 7">
    <name type="scientific">Synaphobranchus kaupii</name>
    <name type="common">Kaup's arrowtooth eel</name>
    <dbReference type="NCBI Taxonomy" id="118154"/>
    <lineage>
        <taxon>Eukaryota</taxon>
        <taxon>Metazoa</taxon>
        <taxon>Chordata</taxon>
        <taxon>Craniata</taxon>
        <taxon>Vertebrata</taxon>
        <taxon>Euteleostomi</taxon>
        <taxon>Actinopterygii</taxon>
        <taxon>Neopterygii</taxon>
        <taxon>Teleostei</taxon>
        <taxon>Anguilliformes</taxon>
        <taxon>Synaphobranchidae</taxon>
        <taxon>Synaphobranchus</taxon>
    </lineage>
</organism>
<evidence type="ECO:0000256" key="2">
    <source>
        <dbReference type="ARBA" id="ARBA00022692"/>
    </source>
</evidence>
<dbReference type="EMBL" id="JAINUF010000010">
    <property type="protein sequence ID" value="KAJ8347799.1"/>
    <property type="molecule type" value="Genomic_DNA"/>
</dbReference>
<accession>A0A9Q1EYT7</accession>
<dbReference type="GO" id="GO:0005737">
    <property type="term" value="C:cytoplasm"/>
    <property type="evidence" value="ECO:0007669"/>
    <property type="project" value="TreeGrafter"/>
</dbReference>
<dbReference type="GO" id="GO:0016020">
    <property type="term" value="C:membrane"/>
    <property type="evidence" value="ECO:0007669"/>
    <property type="project" value="UniProtKB-SubCell"/>
</dbReference>
<dbReference type="InterPro" id="IPR023271">
    <property type="entry name" value="Aquaporin-like"/>
</dbReference>
<proteinExistence type="predicted"/>
<dbReference type="InterPro" id="IPR000425">
    <property type="entry name" value="MIP"/>
</dbReference>
<evidence type="ECO:0008006" key="8">
    <source>
        <dbReference type="Google" id="ProtNLM"/>
    </source>
</evidence>
<evidence type="ECO:0000313" key="6">
    <source>
        <dbReference type="EMBL" id="KAJ8347799.1"/>
    </source>
</evidence>
<evidence type="ECO:0000313" key="7">
    <source>
        <dbReference type="Proteomes" id="UP001152622"/>
    </source>
</evidence>